<evidence type="ECO:0000313" key="2">
    <source>
        <dbReference type="EMBL" id="UGX97123.1"/>
    </source>
</evidence>
<dbReference type="RefSeq" id="WP_166342354.1">
    <property type="nucleotide sequence ID" value="NZ_CP088280.1"/>
</dbReference>
<sequence>MLIVDNSPLRDVRIYKVFHPHPMIYSFNRAGLMHFASATEYDRKEGKYASNNNRAIRKCDALYLDSYQREPAREIQFFANAQTPNLSISPDTLIRIISQHLLTTPDHSFETPRDFRLFFEKGNYSLNDAECVFKNYVDQLAMRFPHKCRERRK</sequence>
<dbReference type="EMBL" id="JACBFH010000001">
    <property type="protein sequence ID" value="NYY96090.1"/>
    <property type="molecule type" value="Genomic_DNA"/>
</dbReference>
<organism evidence="1">
    <name type="scientific">Bradyrhizobium barranii subsp. barranii</name>
    <dbReference type="NCBI Taxonomy" id="2823807"/>
    <lineage>
        <taxon>Bacteria</taxon>
        <taxon>Pseudomonadati</taxon>
        <taxon>Pseudomonadota</taxon>
        <taxon>Alphaproteobacteria</taxon>
        <taxon>Hyphomicrobiales</taxon>
        <taxon>Nitrobacteraceae</taxon>
        <taxon>Bradyrhizobium</taxon>
        <taxon>Bradyrhizobium barranii</taxon>
    </lineage>
</organism>
<reference evidence="2 3" key="3">
    <citation type="journal article" date="2022" name="Int. J. Syst. Evol. Microbiol.">
        <title>Strains of Bradyrhizobium barranii sp. nov. associated with legumes native to Canada are symbionts of soybeans and belong to different subspecies (subsp. barranii subsp. nov. and subsp. apii subsp. nov.) and symbiovars (sv. glycinearum and sv. septentrionale).</title>
        <authorList>
            <person name="Bromfield E.S.P."/>
            <person name="Cloutier S."/>
            <person name="Wasai-Hara S."/>
            <person name="Minamisawa K."/>
        </authorList>
    </citation>
    <scope>NUCLEOTIDE SEQUENCE [LARGE SCALE GENOMIC DNA]</scope>
    <source>
        <strain evidence="2 3">323S2</strain>
    </source>
</reference>
<reference evidence="2 3" key="1">
    <citation type="journal article" date="2017" name="Syst. Appl. Microbiol.">
        <title>Soybeans inoculated with root zone soils of Canadian native legumes harbour diverse and novel Bradyrhizobium spp. that possess agricultural potential.</title>
        <authorList>
            <person name="Bromfield E.S.P."/>
            <person name="Cloutier S."/>
            <person name="Tambong J.T."/>
            <person name="Tran Thi T.V."/>
        </authorList>
    </citation>
    <scope>NUCLEOTIDE SEQUENCE [LARGE SCALE GENOMIC DNA]</scope>
    <source>
        <strain evidence="2 3">323S2</strain>
    </source>
</reference>
<accession>A0A7Z0QMI3</accession>
<proteinExistence type="predicted"/>
<evidence type="ECO:0000313" key="1">
    <source>
        <dbReference type="EMBL" id="NYY96090.1"/>
    </source>
</evidence>
<gene>
    <name evidence="2" type="ORF">G6321_00019115</name>
    <name evidence="1" type="ORF">G6321_49085</name>
</gene>
<evidence type="ECO:0000313" key="3">
    <source>
        <dbReference type="Proteomes" id="UP000564836"/>
    </source>
</evidence>
<dbReference type="Proteomes" id="UP000564836">
    <property type="component" value="Chromosome"/>
</dbReference>
<protein>
    <submittedName>
        <fullName evidence="1">Uncharacterized protein</fullName>
    </submittedName>
</protein>
<reference evidence="1" key="2">
    <citation type="submission" date="2020-06" db="EMBL/GenBank/DDBJ databases">
        <title>Whole Genome Sequence of Bradyrhizobium sp. Strain 323S2.</title>
        <authorList>
            <person name="Bromfield E.S.P."/>
        </authorList>
    </citation>
    <scope>NUCLEOTIDE SEQUENCE [LARGE SCALE GENOMIC DNA]</scope>
    <source>
        <strain evidence="1">323S2</strain>
    </source>
</reference>
<name>A0A7Z0QMI3_9BRAD</name>
<dbReference type="EMBL" id="CP088280">
    <property type="protein sequence ID" value="UGX97123.1"/>
    <property type="molecule type" value="Genomic_DNA"/>
</dbReference>
<dbReference type="AlphaFoldDB" id="A0A7Z0QMI3"/>